<proteinExistence type="predicted"/>
<reference evidence="1" key="1">
    <citation type="submission" date="2013-07" db="EMBL/GenBank/DDBJ databases">
        <title>The genome of an arbuscular mycorrhizal fungus provides insights into the evolution of the oldest plant symbiosis.</title>
        <authorList>
            <consortium name="DOE Joint Genome Institute"/>
            <person name="Tisserant E."/>
            <person name="Malbreil M."/>
            <person name="Kuo A."/>
            <person name="Kohler A."/>
            <person name="Symeonidi A."/>
            <person name="Balestrini R."/>
            <person name="Charron P."/>
            <person name="Duensing N."/>
            <person name="Frei-dit-Frey N."/>
            <person name="Gianinazzi-Pearson V."/>
            <person name="Gilbert B."/>
            <person name="Handa Y."/>
            <person name="Hijri M."/>
            <person name="Kaul R."/>
            <person name="Kawaguchi M."/>
            <person name="Krajinski F."/>
            <person name="Lammers P."/>
            <person name="Lapierre D."/>
            <person name="Masclaux F.G."/>
            <person name="Murat C."/>
            <person name="Morin E."/>
            <person name="Ndikumana S."/>
            <person name="Pagni M."/>
            <person name="Petitpierre D."/>
            <person name="Requena N."/>
            <person name="Rosikiewicz P."/>
            <person name="Riley R."/>
            <person name="Saito K."/>
            <person name="San Clemente H."/>
            <person name="Shapiro H."/>
            <person name="van Tuinen D."/>
            <person name="Becard G."/>
            <person name="Bonfante P."/>
            <person name="Paszkowski U."/>
            <person name="Shachar-Hill Y."/>
            <person name="Young J.P."/>
            <person name="Sanders I.R."/>
            <person name="Henrissat B."/>
            <person name="Rensing S.A."/>
            <person name="Grigoriev I.V."/>
            <person name="Corradi N."/>
            <person name="Roux C."/>
            <person name="Martin F."/>
        </authorList>
    </citation>
    <scope>NUCLEOTIDE SEQUENCE</scope>
    <source>
        <strain evidence="1">DAOM 197198</strain>
    </source>
</reference>
<gene>
    <name evidence="1" type="ORF">GLOINDRAFT_7375</name>
</gene>
<sequence length="60" mass="7114">MYVIVQKTKTLIHLTDLRLRIYIPIILFDFNRLDSSENKEKRCIKDAARSFNGFMTPLLL</sequence>
<name>U9T0A9_RHIID</name>
<dbReference type="EMBL" id="KI296348">
    <property type="protein sequence ID" value="ESA01570.1"/>
    <property type="molecule type" value="Genomic_DNA"/>
</dbReference>
<accession>U9T0A9</accession>
<dbReference type="AlphaFoldDB" id="U9T0A9"/>
<evidence type="ECO:0000313" key="1">
    <source>
        <dbReference type="EMBL" id="ESA01570.1"/>
    </source>
</evidence>
<protein>
    <submittedName>
        <fullName evidence="1">Uncharacterized protein</fullName>
    </submittedName>
</protein>
<dbReference type="HOGENOM" id="CLU_2942966_0_0_1"/>
<organism evidence="1">
    <name type="scientific">Rhizophagus irregularis (strain DAOM 181602 / DAOM 197198 / MUCL 43194)</name>
    <name type="common">Arbuscular mycorrhizal fungus</name>
    <name type="synonym">Glomus intraradices</name>
    <dbReference type="NCBI Taxonomy" id="747089"/>
    <lineage>
        <taxon>Eukaryota</taxon>
        <taxon>Fungi</taxon>
        <taxon>Fungi incertae sedis</taxon>
        <taxon>Mucoromycota</taxon>
        <taxon>Glomeromycotina</taxon>
        <taxon>Glomeromycetes</taxon>
        <taxon>Glomerales</taxon>
        <taxon>Glomeraceae</taxon>
        <taxon>Rhizophagus</taxon>
    </lineage>
</organism>